<gene>
    <name evidence="8" type="ORF">PXEA_LOCUS21083</name>
</gene>
<keyword evidence="6" id="KW-1133">Transmembrane helix</keyword>
<evidence type="ECO:0000256" key="4">
    <source>
        <dbReference type="ARBA" id="ARBA00015947"/>
    </source>
</evidence>
<evidence type="ECO:0000256" key="3">
    <source>
        <dbReference type="ARBA" id="ARBA00009578"/>
    </source>
</evidence>
<feature type="transmembrane region" description="Helical" evidence="6">
    <location>
        <begin position="42"/>
        <end position="64"/>
    </location>
</feature>
<evidence type="ECO:0000256" key="1">
    <source>
        <dbReference type="ARBA" id="ARBA00001971"/>
    </source>
</evidence>
<dbReference type="OrthoDB" id="6113578at2759"/>
<dbReference type="PANTHER" id="PTHR10422">
    <property type="entry name" value="CYTOCHROME C OXIDASE SUBUNIT 1"/>
    <property type="match status" value="1"/>
</dbReference>
<name>A0A3S5AF26_9PLAT</name>
<dbReference type="GO" id="GO:0020037">
    <property type="term" value="F:heme binding"/>
    <property type="evidence" value="ECO:0007669"/>
    <property type="project" value="InterPro"/>
</dbReference>
<comment type="cofactor">
    <cofactor evidence="1">
        <name>heme</name>
        <dbReference type="ChEBI" id="CHEBI:30413"/>
    </cofactor>
</comment>
<dbReference type="Gene3D" id="1.20.210.10">
    <property type="entry name" value="Cytochrome c oxidase-like, subunit I domain"/>
    <property type="match status" value="1"/>
</dbReference>
<protein>
    <recommendedName>
        <fullName evidence="4">Cytochrome c oxidase subunit 1</fullName>
    </recommendedName>
    <alternativeName>
        <fullName evidence="5">Cytochrome c oxidase polypeptide I</fullName>
    </alternativeName>
</protein>
<reference evidence="8" key="1">
    <citation type="submission" date="2018-11" db="EMBL/GenBank/DDBJ databases">
        <authorList>
            <consortium name="Pathogen Informatics"/>
        </authorList>
    </citation>
    <scope>NUCLEOTIDE SEQUENCE</scope>
</reference>
<dbReference type="EMBL" id="CAAALY010088678">
    <property type="protein sequence ID" value="VEL27643.1"/>
    <property type="molecule type" value="Genomic_DNA"/>
</dbReference>
<keyword evidence="6" id="KW-0812">Transmembrane</keyword>
<dbReference type="GO" id="GO:0016020">
    <property type="term" value="C:membrane"/>
    <property type="evidence" value="ECO:0007669"/>
    <property type="project" value="InterPro"/>
</dbReference>
<dbReference type="GO" id="GO:0022904">
    <property type="term" value="P:respiratory electron transport chain"/>
    <property type="evidence" value="ECO:0007669"/>
    <property type="project" value="TreeGrafter"/>
</dbReference>
<dbReference type="InterPro" id="IPR023616">
    <property type="entry name" value="Cyt_c_oxase-like_su1_dom"/>
</dbReference>
<dbReference type="GO" id="GO:0004129">
    <property type="term" value="F:cytochrome-c oxidase activity"/>
    <property type="evidence" value="ECO:0007669"/>
    <property type="project" value="InterPro"/>
</dbReference>
<comment type="caution">
    <text evidence="8">The sequence shown here is derived from an EMBL/GenBank/DDBJ whole genome shotgun (WGS) entry which is preliminary data.</text>
</comment>
<dbReference type="PANTHER" id="PTHR10422:SF18">
    <property type="entry name" value="CYTOCHROME C OXIDASE SUBUNIT 1"/>
    <property type="match status" value="1"/>
</dbReference>
<dbReference type="InterPro" id="IPR000883">
    <property type="entry name" value="Cyt_C_Oxase_1"/>
</dbReference>
<dbReference type="PROSITE" id="PS50855">
    <property type="entry name" value="COX1"/>
    <property type="match status" value="1"/>
</dbReference>
<evidence type="ECO:0000256" key="2">
    <source>
        <dbReference type="ARBA" id="ARBA00004673"/>
    </source>
</evidence>
<evidence type="ECO:0000259" key="7">
    <source>
        <dbReference type="PROSITE" id="PS50855"/>
    </source>
</evidence>
<evidence type="ECO:0000256" key="5">
    <source>
        <dbReference type="ARBA" id="ARBA00032715"/>
    </source>
</evidence>
<comment type="pathway">
    <text evidence="2">Energy metabolism; oxidative phosphorylation.</text>
</comment>
<dbReference type="SUPFAM" id="SSF81442">
    <property type="entry name" value="Cytochrome c oxidase subunit I-like"/>
    <property type="match status" value="1"/>
</dbReference>
<dbReference type="GO" id="GO:0006119">
    <property type="term" value="P:oxidative phosphorylation"/>
    <property type="evidence" value="ECO:0007669"/>
    <property type="project" value="UniProtKB-UniPathway"/>
</dbReference>
<dbReference type="AlphaFoldDB" id="A0A3S5AF26"/>
<comment type="similarity">
    <text evidence="3">Belongs to the heme-copper respiratory oxidase family.</text>
</comment>
<sequence>MLISMYLGLGVGCTFYPPLSRKYFSGRDVDCMLISLHLAGYYFTSFSSFLSIPVLAGAITMLLFDRKFRTSYFDPLGGGDSIMFKHMFWFFGHPQVYVLILSGFQ</sequence>
<accession>A0A3S5AF26</accession>
<evidence type="ECO:0000313" key="9">
    <source>
        <dbReference type="Proteomes" id="UP000784294"/>
    </source>
</evidence>
<proteinExistence type="inferred from homology"/>
<evidence type="ECO:0000256" key="6">
    <source>
        <dbReference type="SAM" id="Phobius"/>
    </source>
</evidence>
<dbReference type="UniPathway" id="UPA00705"/>
<feature type="domain" description="Cytochrome oxidase subunit I profile" evidence="7">
    <location>
        <begin position="42"/>
        <end position="105"/>
    </location>
</feature>
<evidence type="ECO:0000313" key="8">
    <source>
        <dbReference type="EMBL" id="VEL27643.1"/>
    </source>
</evidence>
<dbReference type="GO" id="GO:0015990">
    <property type="term" value="P:electron transport coupled proton transport"/>
    <property type="evidence" value="ECO:0007669"/>
    <property type="project" value="TreeGrafter"/>
</dbReference>
<dbReference type="InterPro" id="IPR036927">
    <property type="entry name" value="Cyt_c_oxase-like_su1_sf"/>
</dbReference>
<keyword evidence="6" id="KW-0472">Membrane</keyword>
<dbReference type="Proteomes" id="UP000784294">
    <property type="component" value="Unassembled WGS sequence"/>
</dbReference>
<dbReference type="Pfam" id="PF00115">
    <property type="entry name" value="COX1"/>
    <property type="match status" value="1"/>
</dbReference>
<keyword evidence="9" id="KW-1185">Reference proteome</keyword>
<organism evidence="8 9">
    <name type="scientific">Protopolystoma xenopodis</name>
    <dbReference type="NCBI Taxonomy" id="117903"/>
    <lineage>
        <taxon>Eukaryota</taxon>
        <taxon>Metazoa</taxon>
        <taxon>Spiralia</taxon>
        <taxon>Lophotrochozoa</taxon>
        <taxon>Platyhelminthes</taxon>
        <taxon>Monogenea</taxon>
        <taxon>Polyopisthocotylea</taxon>
        <taxon>Polystomatidea</taxon>
        <taxon>Polystomatidae</taxon>
        <taxon>Protopolystoma</taxon>
    </lineage>
</organism>